<organism evidence="8 9">
    <name type="scientific">Aspergillus pseudoustus</name>
    <dbReference type="NCBI Taxonomy" id="1810923"/>
    <lineage>
        <taxon>Eukaryota</taxon>
        <taxon>Fungi</taxon>
        <taxon>Dikarya</taxon>
        <taxon>Ascomycota</taxon>
        <taxon>Pezizomycotina</taxon>
        <taxon>Eurotiomycetes</taxon>
        <taxon>Eurotiomycetidae</taxon>
        <taxon>Eurotiales</taxon>
        <taxon>Aspergillaceae</taxon>
        <taxon>Aspergillus</taxon>
        <taxon>Aspergillus subgen. Nidulantes</taxon>
    </lineage>
</organism>
<feature type="region of interest" description="Disordered" evidence="6">
    <location>
        <begin position="475"/>
        <end position="533"/>
    </location>
</feature>
<feature type="compositionally biased region" description="Basic and acidic residues" evidence="6">
    <location>
        <begin position="731"/>
        <end position="746"/>
    </location>
</feature>
<evidence type="ECO:0000256" key="4">
    <source>
        <dbReference type="ARBA" id="ARBA00023136"/>
    </source>
</evidence>
<gene>
    <name evidence="8" type="ORF">BJY01DRAFT_220376</name>
</gene>
<evidence type="ECO:0000256" key="7">
    <source>
        <dbReference type="SAM" id="Phobius"/>
    </source>
</evidence>
<comment type="caution">
    <text evidence="8">The sequence shown here is derived from an EMBL/GenBank/DDBJ whole genome shotgun (WGS) entry which is preliminary data.</text>
</comment>
<name>A0ABR4JD48_9EURO</name>
<evidence type="ECO:0000313" key="9">
    <source>
        <dbReference type="Proteomes" id="UP001610446"/>
    </source>
</evidence>
<keyword evidence="2 7" id="KW-0812">Transmembrane</keyword>
<dbReference type="PANTHER" id="PTHR35779">
    <property type="entry name" value="PH-RESPONSE REGULATOR PROTEIN PALH/RIM21"/>
    <property type="match status" value="1"/>
</dbReference>
<feature type="transmembrane region" description="Helical" evidence="7">
    <location>
        <begin position="300"/>
        <end position="323"/>
    </location>
</feature>
<evidence type="ECO:0000256" key="6">
    <source>
        <dbReference type="SAM" id="MobiDB-lite"/>
    </source>
</evidence>
<keyword evidence="9" id="KW-1185">Reference proteome</keyword>
<dbReference type="PANTHER" id="PTHR35779:SF1">
    <property type="entry name" value="PH-RESPONSE REGULATOR PROTEIN PALH_RIM21"/>
    <property type="match status" value="1"/>
</dbReference>
<evidence type="ECO:0000256" key="1">
    <source>
        <dbReference type="ARBA" id="ARBA00004141"/>
    </source>
</evidence>
<protein>
    <submittedName>
        <fullName evidence="8">PalH/RIM21-domain-containing protein</fullName>
    </submittedName>
</protein>
<comment type="subcellular location">
    <subcellularLocation>
        <location evidence="1">Membrane</location>
        <topology evidence="1">Multi-pass membrane protein</topology>
    </subcellularLocation>
</comment>
<feature type="transmembrane region" description="Helical" evidence="7">
    <location>
        <begin position="265"/>
        <end position="288"/>
    </location>
</feature>
<dbReference type="Proteomes" id="UP001610446">
    <property type="component" value="Unassembled WGS sequence"/>
</dbReference>
<keyword evidence="4 7" id="KW-0472">Membrane</keyword>
<feature type="region of interest" description="Disordered" evidence="6">
    <location>
        <begin position="557"/>
        <end position="586"/>
    </location>
</feature>
<dbReference type="EMBL" id="JBFXLU010000152">
    <property type="protein sequence ID" value="KAL2837966.1"/>
    <property type="molecule type" value="Genomic_DNA"/>
</dbReference>
<evidence type="ECO:0000313" key="8">
    <source>
        <dbReference type="EMBL" id="KAL2837966.1"/>
    </source>
</evidence>
<reference evidence="8 9" key="1">
    <citation type="submission" date="2024-07" db="EMBL/GenBank/DDBJ databases">
        <title>Section-level genome sequencing and comparative genomics of Aspergillus sections Usti and Cavernicolus.</title>
        <authorList>
            <consortium name="Lawrence Berkeley National Laboratory"/>
            <person name="Nybo J.L."/>
            <person name="Vesth T.C."/>
            <person name="Theobald S."/>
            <person name="Frisvad J.C."/>
            <person name="Larsen T.O."/>
            <person name="Kjaerboelling I."/>
            <person name="Rothschild-Mancinelli K."/>
            <person name="Lyhne E.K."/>
            <person name="Kogle M.E."/>
            <person name="Barry K."/>
            <person name="Clum A."/>
            <person name="Na H."/>
            <person name="Ledsgaard L."/>
            <person name="Lin J."/>
            <person name="Lipzen A."/>
            <person name="Kuo A."/>
            <person name="Riley R."/>
            <person name="Mondo S."/>
            <person name="Labutti K."/>
            <person name="Haridas S."/>
            <person name="Pangalinan J."/>
            <person name="Salamov A.A."/>
            <person name="Simmons B.A."/>
            <person name="Magnuson J.K."/>
            <person name="Chen J."/>
            <person name="Drula E."/>
            <person name="Henrissat B."/>
            <person name="Wiebenga A."/>
            <person name="Lubbers R.J."/>
            <person name="Gomes A.C."/>
            <person name="Makela M.R."/>
            <person name="Stajich J."/>
            <person name="Grigoriev I.V."/>
            <person name="Mortensen U.H."/>
            <person name="De Vries R.P."/>
            <person name="Baker S.E."/>
            <person name="Andersen M.R."/>
        </authorList>
    </citation>
    <scope>NUCLEOTIDE SEQUENCE [LARGE SCALE GENOMIC DNA]</scope>
    <source>
        <strain evidence="8 9">CBS 123904</strain>
    </source>
</reference>
<feature type="compositionally biased region" description="Low complexity" evidence="6">
    <location>
        <begin position="425"/>
        <end position="438"/>
    </location>
</feature>
<feature type="compositionally biased region" description="Polar residues" evidence="6">
    <location>
        <begin position="509"/>
        <end position="523"/>
    </location>
</feature>
<evidence type="ECO:0000256" key="3">
    <source>
        <dbReference type="ARBA" id="ARBA00022989"/>
    </source>
</evidence>
<accession>A0ABR4JD48</accession>
<evidence type="ECO:0000256" key="2">
    <source>
        <dbReference type="ARBA" id="ARBA00022692"/>
    </source>
</evidence>
<feature type="region of interest" description="Disordered" evidence="6">
    <location>
        <begin position="388"/>
        <end position="461"/>
    </location>
</feature>
<proteinExistence type="inferred from homology"/>
<dbReference type="Pfam" id="PF08733">
    <property type="entry name" value="PalH"/>
    <property type="match status" value="1"/>
</dbReference>
<feature type="compositionally biased region" description="Basic and acidic residues" evidence="6">
    <location>
        <begin position="695"/>
        <end position="711"/>
    </location>
</feature>
<dbReference type="InterPro" id="IPR014844">
    <property type="entry name" value="PalH"/>
</dbReference>
<feature type="region of interest" description="Disordered" evidence="6">
    <location>
        <begin position="638"/>
        <end position="752"/>
    </location>
</feature>
<comment type="similarity">
    <text evidence="5">Belongs to the palH/RIM21 family.</text>
</comment>
<sequence length="752" mass="83028">MDENDGRLAPRQIWAQPTSTTTRSYVPGCTPFLLPSDGYVYINRTYSILLDENAVFDPMCTSTPTTTEHAGAALDIRDPFYASVTPQLYAMGCATVVSYLLVIILLITPRTFYVGGPGGGANFLGRHGMVSGSYSNNSSVVGVGGRPWLQKVAALLVAISLTIATADSFRVAEDQYDHGYSDAEALTSEVIDGTEIKVVRIISSTFLWLAQVQTLIRLFPRHKEKIMIKWAGFALIVLDTIFAILDKFLVKSNTTRPRLYEDAIPALSYLFELALNLLYAAWVIFYSLSKHRFAFFHPKMRNICLVALLSLCAVLIPVVFFVLDIAKPEIAGWGTYIRWVGSAAASVVVWEWVERIEALERDERKDGILGREVFDGDEMLEVTPSEEVDWPRNQFPGNDRGGGTGMSSAWGGMMGLARPRGARNAPAQREGQSAAAAARTRRGISARPTPPPAAVTPVSRADTTSAASTVYNVHYYPVSSPTPPVAMPFMEEEEEGSDAEREKEYAVVGNQQPGQQPTENTPNGPGREHSPQIVNMDPRWRTILNPFKRRHAALPREVASAQAEEGYLPPGQHQESQDDQVAESPTAARRTDFFSLHHLNPGSRRQSGTDPLPVTVIPARRRGQHTWSPHWFTESSLLDRSSNRRPACRQQDSRMRVISPQVQSAAPWTAADVESSFSPMDYELRYDPEAAALVPEDHPSDRQSTEPEHQTHSASPSQGDDNPGLQSVPEVRSDGQDGQEHNESVDGRQSQR</sequence>
<keyword evidence="3 7" id="KW-1133">Transmembrane helix</keyword>
<evidence type="ECO:0000256" key="5">
    <source>
        <dbReference type="ARBA" id="ARBA00038109"/>
    </source>
</evidence>
<feature type="transmembrane region" description="Helical" evidence="7">
    <location>
        <begin position="226"/>
        <end position="245"/>
    </location>
</feature>
<feature type="transmembrane region" description="Helical" evidence="7">
    <location>
        <begin position="88"/>
        <end position="107"/>
    </location>
</feature>